<keyword evidence="5 6" id="KW-0539">Nucleus</keyword>
<comment type="subcellular location">
    <subcellularLocation>
        <location evidence="2">Chromosome</location>
    </subcellularLocation>
    <subcellularLocation>
        <location evidence="1 6">Nucleus</location>
    </subcellularLocation>
</comment>
<dbReference type="GO" id="GO:0000786">
    <property type="term" value="C:nucleosome"/>
    <property type="evidence" value="ECO:0007669"/>
    <property type="project" value="InterPro"/>
</dbReference>
<dbReference type="PANTHER" id="PTHR11467:SF131">
    <property type="entry name" value="HISTONE H1"/>
    <property type="match status" value="1"/>
</dbReference>
<keyword evidence="10" id="KW-1185">Reference proteome</keyword>
<sequence>MVANVKDPAFGHKDLFILLHAINTARFCRKSKSFVGSSMICDAIVTLKERSGSSQYAITKFLEDKHKKHLPANFRKLLLVQLKKLVASAKLVKVKNSFKLPSAPPKRQPQISADKTSKPKLKTKTPSAKPKSKLAAKPKVKTPVKAKTAAKPKKAVAKPAKVASTKKVASPGKKAVAKPAKVARTKKVASPGKKAVAKPAKVARTNKVASPGKKAVAAKPRSVKSPTVKKGVAKKAKK</sequence>
<feature type="region of interest" description="Disordered" evidence="7">
    <location>
        <begin position="156"/>
        <end position="238"/>
    </location>
</feature>
<dbReference type="InterPro" id="IPR036388">
    <property type="entry name" value="WH-like_DNA-bd_sf"/>
</dbReference>
<dbReference type="PROSITE" id="PS51504">
    <property type="entry name" value="H15"/>
    <property type="match status" value="1"/>
</dbReference>
<feature type="compositionally biased region" description="Low complexity" evidence="7">
    <location>
        <begin position="188"/>
        <end position="203"/>
    </location>
</feature>
<evidence type="ECO:0000256" key="7">
    <source>
        <dbReference type="SAM" id="MobiDB-lite"/>
    </source>
</evidence>
<evidence type="ECO:0000256" key="1">
    <source>
        <dbReference type="ARBA" id="ARBA00004123"/>
    </source>
</evidence>
<evidence type="ECO:0000256" key="4">
    <source>
        <dbReference type="ARBA" id="ARBA00023125"/>
    </source>
</evidence>
<dbReference type="AlphaFoldDB" id="A0A5N5MMI6"/>
<keyword evidence="4 6" id="KW-0238">DNA-binding</keyword>
<gene>
    <name evidence="9" type="ORF">DKX38_007284</name>
</gene>
<organism evidence="9 10">
    <name type="scientific">Salix brachista</name>
    <dbReference type="NCBI Taxonomy" id="2182728"/>
    <lineage>
        <taxon>Eukaryota</taxon>
        <taxon>Viridiplantae</taxon>
        <taxon>Streptophyta</taxon>
        <taxon>Embryophyta</taxon>
        <taxon>Tracheophyta</taxon>
        <taxon>Spermatophyta</taxon>
        <taxon>Magnoliopsida</taxon>
        <taxon>eudicotyledons</taxon>
        <taxon>Gunneridae</taxon>
        <taxon>Pentapetalae</taxon>
        <taxon>rosids</taxon>
        <taxon>fabids</taxon>
        <taxon>Malpighiales</taxon>
        <taxon>Salicaceae</taxon>
        <taxon>Saliceae</taxon>
        <taxon>Salix</taxon>
    </lineage>
</organism>
<evidence type="ECO:0000259" key="8">
    <source>
        <dbReference type="PROSITE" id="PS51504"/>
    </source>
</evidence>
<dbReference type="InterPro" id="IPR036390">
    <property type="entry name" value="WH_DNA-bd_sf"/>
</dbReference>
<feature type="compositionally biased region" description="Low complexity" evidence="7">
    <location>
        <begin position="157"/>
        <end position="180"/>
    </location>
</feature>
<dbReference type="GO" id="GO:0003690">
    <property type="term" value="F:double-stranded DNA binding"/>
    <property type="evidence" value="ECO:0007669"/>
    <property type="project" value="TreeGrafter"/>
</dbReference>
<keyword evidence="3 6" id="KW-0158">Chromosome</keyword>
<dbReference type="GO" id="GO:0005634">
    <property type="term" value="C:nucleus"/>
    <property type="evidence" value="ECO:0007669"/>
    <property type="project" value="UniProtKB-SubCell"/>
</dbReference>
<feature type="domain" description="H15" evidence="8">
    <location>
        <begin position="32"/>
        <end position="102"/>
    </location>
</feature>
<dbReference type="InterPro" id="IPR005819">
    <property type="entry name" value="H1/H5"/>
</dbReference>
<dbReference type="GO" id="GO:0045910">
    <property type="term" value="P:negative regulation of DNA recombination"/>
    <property type="evidence" value="ECO:0007669"/>
    <property type="project" value="TreeGrafter"/>
</dbReference>
<evidence type="ECO:0000256" key="6">
    <source>
        <dbReference type="RuleBase" id="RU003894"/>
    </source>
</evidence>
<proteinExistence type="inferred from homology"/>
<accession>A0A5N5MMI6</accession>
<dbReference type="SMART" id="SM00526">
    <property type="entry name" value="H15"/>
    <property type="match status" value="1"/>
</dbReference>
<dbReference type="GO" id="GO:0031492">
    <property type="term" value="F:nucleosomal DNA binding"/>
    <property type="evidence" value="ECO:0007669"/>
    <property type="project" value="TreeGrafter"/>
</dbReference>
<evidence type="ECO:0000256" key="2">
    <source>
        <dbReference type="ARBA" id="ARBA00004286"/>
    </source>
</evidence>
<dbReference type="PANTHER" id="PTHR11467">
    <property type="entry name" value="HISTONE H1"/>
    <property type="match status" value="1"/>
</dbReference>
<dbReference type="GO" id="GO:0030261">
    <property type="term" value="P:chromosome condensation"/>
    <property type="evidence" value="ECO:0007669"/>
    <property type="project" value="TreeGrafter"/>
</dbReference>
<dbReference type="EMBL" id="VDCV01000005">
    <property type="protein sequence ID" value="KAB5556375.1"/>
    <property type="molecule type" value="Genomic_DNA"/>
</dbReference>
<dbReference type="SUPFAM" id="SSF46785">
    <property type="entry name" value="Winged helix' DNA-binding domain"/>
    <property type="match status" value="1"/>
</dbReference>
<reference evidence="10" key="1">
    <citation type="journal article" date="2019" name="Gigascience">
        <title>De novo genome assembly of the endangered Acer yangbiense, a plant species with extremely small populations endemic to Yunnan Province, China.</title>
        <authorList>
            <person name="Yang J."/>
            <person name="Wariss H.M."/>
            <person name="Tao L."/>
            <person name="Zhang R."/>
            <person name="Yun Q."/>
            <person name="Hollingsworth P."/>
            <person name="Dao Z."/>
            <person name="Luo G."/>
            <person name="Guo H."/>
            <person name="Ma Y."/>
            <person name="Sun W."/>
        </authorList>
    </citation>
    <scope>NUCLEOTIDE SEQUENCE [LARGE SCALE GENOMIC DNA]</scope>
    <source>
        <strain evidence="10">cv. br00</strain>
    </source>
</reference>
<evidence type="ECO:0000313" key="10">
    <source>
        <dbReference type="Proteomes" id="UP000326939"/>
    </source>
</evidence>
<dbReference type="PRINTS" id="PR00624">
    <property type="entry name" value="HISTONEH5"/>
</dbReference>
<dbReference type="Gene3D" id="1.10.10.10">
    <property type="entry name" value="Winged helix-like DNA-binding domain superfamily/Winged helix DNA-binding domain"/>
    <property type="match status" value="1"/>
</dbReference>
<evidence type="ECO:0000256" key="3">
    <source>
        <dbReference type="ARBA" id="ARBA00022454"/>
    </source>
</evidence>
<dbReference type="InterPro" id="IPR005818">
    <property type="entry name" value="Histone_H1/H5_H15"/>
</dbReference>
<comment type="similarity">
    <text evidence="6">Belongs to the histone H1/H5 family.</text>
</comment>
<dbReference type="GO" id="GO:0030527">
    <property type="term" value="F:structural constituent of chromatin"/>
    <property type="evidence" value="ECO:0007669"/>
    <property type="project" value="InterPro"/>
</dbReference>
<evidence type="ECO:0000313" key="9">
    <source>
        <dbReference type="EMBL" id="KAB5556375.1"/>
    </source>
</evidence>
<comment type="caution">
    <text evidence="9">The sequence shown here is derived from an EMBL/GenBank/DDBJ whole genome shotgun (WGS) entry which is preliminary data.</text>
</comment>
<evidence type="ECO:0000256" key="5">
    <source>
        <dbReference type="ARBA" id="ARBA00023242"/>
    </source>
</evidence>
<dbReference type="Proteomes" id="UP000326939">
    <property type="component" value="Chromosome 5"/>
</dbReference>
<dbReference type="GO" id="GO:0006334">
    <property type="term" value="P:nucleosome assembly"/>
    <property type="evidence" value="ECO:0007669"/>
    <property type="project" value="InterPro"/>
</dbReference>
<protein>
    <recommendedName>
        <fullName evidence="8">H15 domain-containing protein</fullName>
    </recommendedName>
</protein>
<feature type="compositionally biased region" description="Basic residues" evidence="7">
    <location>
        <begin position="130"/>
        <end position="141"/>
    </location>
</feature>
<dbReference type="Pfam" id="PF00538">
    <property type="entry name" value="Linker_histone"/>
    <property type="match status" value="1"/>
</dbReference>
<feature type="region of interest" description="Disordered" evidence="7">
    <location>
        <begin position="99"/>
        <end position="141"/>
    </location>
</feature>
<name>A0A5N5MMI6_9ROSI</name>